<sequence length="32" mass="3604">MKRGKNLTILWCALFLSGKTNRLTRRGTSAIP</sequence>
<proteinExistence type="predicted"/>
<protein>
    <submittedName>
        <fullName evidence="1">Uncharacterized protein</fullName>
    </submittedName>
</protein>
<accession>A0A8S5N7Q2</accession>
<reference evidence="1" key="1">
    <citation type="journal article" date="2021" name="Proc. Natl. Acad. Sci. U.S.A.">
        <title>A Catalog of Tens of Thousands of Viruses from Human Metagenomes Reveals Hidden Associations with Chronic Diseases.</title>
        <authorList>
            <person name="Tisza M.J."/>
            <person name="Buck C.B."/>
        </authorList>
    </citation>
    <scope>NUCLEOTIDE SEQUENCE</scope>
    <source>
        <strain evidence="1">CtfDm7</strain>
    </source>
</reference>
<evidence type="ECO:0000313" key="1">
    <source>
        <dbReference type="EMBL" id="DAD90702.1"/>
    </source>
</evidence>
<organism evidence="1">
    <name type="scientific">Siphoviridae sp. ctfDm7</name>
    <dbReference type="NCBI Taxonomy" id="2826412"/>
    <lineage>
        <taxon>Viruses</taxon>
        <taxon>Duplodnaviria</taxon>
        <taxon>Heunggongvirae</taxon>
        <taxon>Uroviricota</taxon>
        <taxon>Caudoviricetes</taxon>
    </lineage>
</organism>
<name>A0A8S5N7Q2_9CAUD</name>
<dbReference type="EMBL" id="BK015092">
    <property type="protein sequence ID" value="DAD90702.1"/>
    <property type="molecule type" value="Genomic_DNA"/>
</dbReference>